<evidence type="ECO:0000313" key="3">
    <source>
        <dbReference type="Proteomes" id="UP001283361"/>
    </source>
</evidence>
<dbReference type="PANTHER" id="PTHR47018:SF3">
    <property type="entry name" value="MYCBP-ASSOCIATED PROTEIN"/>
    <property type="match status" value="1"/>
</dbReference>
<proteinExistence type="predicted"/>
<comment type="caution">
    <text evidence="2">The sequence shown here is derived from an EMBL/GenBank/DDBJ whole genome shotgun (WGS) entry which is preliminary data.</text>
</comment>
<evidence type="ECO:0000256" key="1">
    <source>
        <dbReference type="SAM" id="MobiDB-lite"/>
    </source>
</evidence>
<sequence>MRHLTGSFQVINILNRFGHCASHSTLLELETAMCDSVVECSTNLPSAALAYPKITHFCWDNFDLTEETIDGSGTTHSTHGIMIQEIKEGNMEKIMEQPTVKTGKTKKRSATFKPHQIQPCYATGKAEPSLTVSTTTVENDQERQLHQENFLWVFCRMKLNSGGELFPGWKGWLSSTTPSPQNVNETNMSSIVEYMPVINAPITEAATVQRVLQISLEASQELGQPYTFVTFDLAVAKKAYDIVWQNPQVYKTVIIHLGVFHTIMSYLGALGKLLHGSGFEEIVTEARLCAHGSMDRVMSGKNYNRAMRVHVTVLEALERLLFAKFEQDRDSKLSKDLMTFMTMKELTNEMSSSTAKKILQSGVYAELFSQYEAFKENVRSGKYGKTAQYWIQYMDRVWLLLQFVQATMTNNFSLHVSCLKDLCPLPFTMNHQNYARYLSVYYVSLANLSLSHPGAEELLQDNGFSVSRSRTPAGRIAVDMTIEQTINKHAKSKGGIVGISRNLPGYYRWSVTRHNRAEYVSATLKMINNRCSDTDSHKELNPAEKSSERRVQKTLLAFSAFINPFEVEDGLVSLASGLKVQEDVADDLLFGTSTTVSRNDCLKLESFVCKLYGKTSCTSVDKARHDIVRQRFKRKKGAILCNGGLDLCQMPPCSQVLSLHILRANFQTLIWRNAVFQNPSIPKPEDNGWQRNSANELEVQWFKDAFIPDELHDIVTEEICTRTDEETYDDDSFDSDFLDDSSEDEEDIATHDEDGM</sequence>
<reference evidence="2" key="1">
    <citation type="journal article" date="2023" name="G3 (Bethesda)">
        <title>A reference genome for the long-term kleptoplast-retaining sea slug Elysia crispata morphotype clarki.</title>
        <authorList>
            <person name="Eastman K.E."/>
            <person name="Pendleton A.L."/>
            <person name="Shaikh M.A."/>
            <person name="Suttiyut T."/>
            <person name="Ogas R."/>
            <person name="Tomko P."/>
            <person name="Gavelis G."/>
            <person name="Widhalm J.R."/>
            <person name="Wisecaver J.H."/>
        </authorList>
    </citation>
    <scope>NUCLEOTIDE SEQUENCE</scope>
    <source>
        <strain evidence="2">ECLA1</strain>
    </source>
</reference>
<feature type="region of interest" description="Disordered" evidence="1">
    <location>
        <begin position="722"/>
        <end position="756"/>
    </location>
</feature>
<protein>
    <submittedName>
        <fullName evidence="2">Uncharacterized protein</fullName>
    </submittedName>
</protein>
<dbReference type="AlphaFoldDB" id="A0AAE0ZJT9"/>
<evidence type="ECO:0000313" key="2">
    <source>
        <dbReference type="EMBL" id="KAK3770783.1"/>
    </source>
</evidence>
<dbReference type="Proteomes" id="UP001283361">
    <property type="component" value="Unassembled WGS sequence"/>
</dbReference>
<name>A0AAE0ZJT9_9GAST</name>
<dbReference type="EMBL" id="JAWDGP010003786">
    <property type="protein sequence ID" value="KAK3770783.1"/>
    <property type="molecule type" value="Genomic_DNA"/>
</dbReference>
<accession>A0AAE0ZJT9</accession>
<organism evidence="2 3">
    <name type="scientific">Elysia crispata</name>
    <name type="common">lettuce slug</name>
    <dbReference type="NCBI Taxonomy" id="231223"/>
    <lineage>
        <taxon>Eukaryota</taxon>
        <taxon>Metazoa</taxon>
        <taxon>Spiralia</taxon>
        <taxon>Lophotrochozoa</taxon>
        <taxon>Mollusca</taxon>
        <taxon>Gastropoda</taxon>
        <taxon>Heterobranchia</taxon>
        <taxon>Euthyneura</taxon>
        <taxon>Panpulmonata</taxon>
        <taxon>Sacoglossa</taxon>
        <taxon>Placobranchoidea</taxon>
        <taxon>Plakobranchidae</taxon>
        <taxon>Elysia</taxon>
    </lineage>
</organism>
<gene>
    <name evidence="2" type="ORF">RRG08_036385</name>
</gene>
<keyword evidence="3" id="KW-1185">Reference proteome</keyword>
<feature type="compositionally biased region" description="Acidic residues" evidence="1">
    <location>
        <begin position="726"/>
        <end position="747"/>
    </location>
</feature>
<dbReference type="PANTHER" id="PTHR47018">
    <property type="entry name" value="CXC DOMAIN-CONTAINING PROTEIN-RELATED"/>
    <property type="match status" value="1"/>
</dbReference>